<proteinExistence type="predicted"/>
<organism evidence="1 2">
    <name type="scientific">Aestuariivirga litoralis</name>
    <dbReference type="NCBI Taxonomy" id="2650924"/>
    <lineage>
        <taxon>Bacteria</taxon>
        <taxon>Pseudomonadati</taxon>
        <taxon>Pseudomonadota</taxon>
        <taxon>Alphaproteobacteria</taxon>
        <taxon>Hyphomicrobiales</taxon>
        <taxon>Aestuariivirgaceae</taxon>
        <taxon>Aestuariivirga</taxon>
    </lineage>
</organism>
<evidence type="ECO:0000313" key="2">
    <source>
        <dbReference type="Proteomes" id="UP000248795"/>
    </source>
</evidence>
<dbReference type="Pfam" id="PF09489">
    <property type="entry name" value="CbtB"/>
    <property type="match status" value="1"/>
</dbReference>
<gene>
    <name evidence="1" type="ORF">DK847_10265</name>
</gene>
<dbReference type="InterPro" id="IPR012667">
    <property type="entry name" value="CbtB_put"/>
</dbReference>
<reference evidence="2" key="1">
    <citation type="submission" date="2018-06" db="EMBL/GenBank/DDBJ databases">
        <title>Aestuariibacter litoralis strain KCTC 52945T.</title>
        <authorList>
            <person name="Li X."/>
            <person name="Salam N."/>
            <person name="Li J.-L."/>
            <person name="Chen Y.-M."/>
            <person name="Yang Z.-W."/>
            <person name="Zhang L.-Y."/>
            <person name="Han M.-X."/>
            <person name="Xiao M."/>
            <person name="Li W.-J."/>
        </authorList>
    </citation>
    <scope>NUCLEOTIDE SEQUENCE [LARGE SCALE GENOMIC DNA]</scope>
    <source>
        <strain evidence="2">KCTC 52945</strain>
    </source>
</reference>
<dbReference type="Proteomes" id="UP000248795">
    <property type="component" value="Unassembled WGS sequence"/>
</dbReference>
<dbReference type="EMBL" id="QKVK01000004">
    <property type="protein sequence ID" value="PZF77083.1"/>
    <property type="molecule type" value="Genomic_DNA"/>
</dbReference>
<accession>A0A2W2CA85</accession>
<keyword evidence="2" id="KW-1185">Reference proteome</keyword>
<dbReference type="AlphaFoldDB" id="A0A2W2CA85"/>
<name>A0A2W2CA85_9HYPH</name>
<evidence type="ECO:0000313" key="1">
    <source>
        <dbReference type="EMBL" id="PZF77083.1"/>
    </source>
</evidence>
<dbReference type="RefSeq" id="WP_111198661.1">
    <property type="nucleotide sequence ID" value="NZ_QKVK01000004.1"/>
</dbReference>
<comment type="caution">
    <text evidence="1">The sequence shown here is derived from an EMBL/GenBank/DDBJ whole genome shotgun (WGS) entry which is preliminary data.</text>
</comment>
<protein>
    <submittedName>
        <fullName evidence="1">Cobalt transporter</fullName>
    </submittedName>
</protein>
<sequence length="59" mass="6117">MTARSISSTTSLTASKRIAAGFALLFVGLTLTFAVGLSSMAVAHNTAHDTRHAIGFPCH</sequence>